<gene>
    <name evidence="2" type="ORF">QTN89_21975</name>
</gene>
<feature type="domain" description="Glycosyl hydrolase family 98 putative carbohydrate-binding module" evidence="1">
    <location>
        <begin position="485"/>
        <end position="624"/>
    </location>
</feature>
<dbReference type="SMART" id="SM00776">
    <property type="entry name" value="NPCBM"/>
    <property type="match status" value="1"/>
</dbReference>
<organism evidence="2 3">
    <name type="scientific">Roseiconus lacunae</name>
    <dbReference type="NCBI Taxonomy" id="2605694"/>
    <lineage>
        <taxon>Bacteria</taxon>
        <taxon>Pseudomonadati</taxon>
        <taxon>Planctomycetota</taxon>
        <taxon>Planctomycetia</taxon>
        <taxon>Pirellulales</taxon>
        <taxon>Pirellulaceae</taxon>
        <taxon>Roseiconus</taxon>
    </lineage>
</organism>
<evidence type="ECO:0000259" key="1">
    <source>
        <dbReference type="SMART" id="SM00776"/>
    </source>
</evidence>
<sequence>MYHLRDPFTQTLVLILFFAVVLVGDPATADEKRAIPHQTREFTSESPVAHSSAIERARQRIDQANSIDQLRSPGEVVVIYFTPRDRDPAPNHVDRIRRVIDEAAKFYEQELERHGFSGRSMSIRRNAADEVDVIDVVGFDTDYGENDGSRIRKEVVPLLRERRINPDRSVLITFCNLTDYDPDLSRISHNSPFYGRGYHLAGNAWLCDSEILAPKRIEDSTFLFHQGYGPISIGKYNSFYIGGAIHELGHAFSLMHCRQRDDQKAKGHALMGHGNLTYAQERRREGPGTFLTQANAIRLAAHPVFLERVSAKIYEQVRVNHRSLIFRETKEGEMRIEGQLDSNIPVHGMIAYFDVDGNEDYDATTACAVPDEQGRYSIVSGDLQSNCQSSLRLVSCHVNGATTTRKFRFGVDSEGGIDLTPIRLETELQSVIDALKYRGYAAAAGELEKVGGSDRTLLEIGNQVLNRFRDPAPAELLPLDSIGDDVRSIPLSHVKPESATVGASSPTYNAVPGTERLLSIDGDYFAKGIYAHAPARHEYELSGDWSRLTGRCGVQGKHIGKVEFIVRGDEFAMYRSWEMEAGPSKHFDIDVSGVEQLTLEVRSAGGSNGNLDAWGVWIEPELSR</sequence>
<dbReference type="EMBL" id="JASZZN010000019">
    <property type="protein sequence ID" value="MDM4018133.1"/>
    <property type="molecule type" value="Genomic_DNA"/>
</dbReference>
<protein>
    <submittedName>
        <fullName evidence="2">NPCBM/NEW2 domain-containing protein</fullName>
    </submittedName>
</protein>
<dbReference type="InterPro" id="IPR013222">
    <property type="entry name" value="Glyco_hyd_98_carb-bd"/>
</dbReference>
<dbReference type="InterPro" id="IPR008979">
    <property type="entry name" value="Galactose-bd-like_sf"/>
</dbReference>
<evidence type="ECO:0000313" key="3">
    <source>
        <dbReference type="Proteomes" id="UP001239462"/>
    </source>
</evidence>
<keyword evidence="3" id="KW-1185">Reference proteome</keyword>
<dbReference type="RefSeq" id="WP_289165786.1">
    <property type="nucleotide sequence ID" value="NZ_JASZZN010000019.1"/>
</dbReference>
<dbReference type="Gene3D" id="2.60.120.1060">
    <property type="entry name" value="NPCBM/NEW2 domain"/>
    <property type="match status" value="1"/>
</dbReference>
<comment type="caution">
    <text evidence="2">The sequence shown here is derived from an EMBL/GenBank/DDBJ whole genome shotgun (WGS) entry which is preliminary data.</text>
</comment>
<accession>A0ABT7PNP3</accession>
<reference evidence="2 3" key="1">
    <citation type="submission" date="2023-06" db="EMBL/GenBank/DDBJ databases">
        <title>Roseiconus lacunae JC819 isolated from Gulf of Mannar region, Tamil Nadu.</title>
        <authorList>
            <person name="Pk S."/>
            <person name="Ch S."/>
            <person name="Ch V.R."/>
        </authorList>
    </citation>
    <scope>NUCLEOTIDE SEQUENCE [LARGE SCALE GENOMIC DNA]</scope>
    <source>
        <strain evidence="2 3">JC819</strain>
    </source>
</reference>
<evidence type="ECO:0000313" key="2">
    <source>
        <dbReference type="EMBL" id="MDM4018133.1"/>
    </source>
</evidence>
<proteinExistence type="predicted"/>
<dbReference type="Pfam" id="PF08305">
    <property type="entry name" value="NPCBM"/>
    <property type="match status" value="1"/>
</dbReference>
<dbReference type="Proteomes" id="UP001239462">
    <property type="component" value="Unassembled WGS sequence"/>
</dbReference>
<dbReference type="SUPFAM" id="SSF49785">
    <property type="entry name" value="Galactose-binding domain-like"/>
    <property type="match status" value="1"/>
</dbReference>
<name>A0ABT7PNP3_9BACT</name>
<dbReference type="InterPro" id="IPR038637">
    <property type="entry name" value="NPCBM_sf"/>
</dbReference>